<accession>A0A8H8A116</accession>
<dbReference type="SUPFAM" id="SSF46565">
    <property type="entry name" value="Chaperone J-domain"/>
    <property type="match status" value="1"/>
</dbReference>
<dbReference type="EMBL" id="JAEFCI010001277">
    <property type="protein sequence ID" value="KAG5463015.1"/>
    <property type="molecule type" value="Genomic_DNA"/>
</dbReference>
<dbReference type="AlphaFoldDB" id="A0A8H8A116"/>
<organism evidence="3 4">
    <name type="scientific">Olpidium bornovanus</name>
    <dbReference type="NCBI Taxonomy" id="278681"/>
    <lineage>
        <taxon>Eukaryota</taxon>
        <taxon>Fungi</taxon>
        <taxon>Fungi incertae sedis</taxon>
        <taxon>Olpidiomycota</taxon>
        <taxon>Olpidiomycotina</taxon>
        <taxon>Olpidiomycetes</taxon>
        <taxon>Olpidiales</taxon>
        <taxon>Olpidiaceae</taxon>
        <taxon>Olpidium</taxon>
    </lineage>
</organism>
<dbReference type="InterPro" id="IPR001623">
    <property type="entry name" value="DnaJ_domain"/>
</dbReference>
<evidence type="ECO:0000313" key="4">
    <source>
        <dbReference type="Proteomes" id="UP000673691"/>
    </source>
</evidence>
<dbReference type="SMART" id="SM00271">
    <property type="entry name" value="DnaJ"/>
    <property type="match status" value="1"/>
</dbReference>
<evidence type="ECO:0000256" key="1">
    <source>
        <dbReference type="ARBA" id="ARBA00023186"/>
    </source>
</evidence>
<dbReference type="PRINTS" id="PR00625">
    <property type="entry name" value="JDOMAIN"/>
</dbReference>
<dbReference type="GO" id="GO:0042026">
    <property type="term" value="P:protein refolding"/>
    <property type="evidence" value="ECO:0007669"/>
    <property type="project" value="TreeGrafter"/>
</dbReference>
<keyword evidence="1" id="KW-0143">Chaperone</keyword>
<dbReference type="Proteomes" id="UP000673691">
    <property type="component" value="Unassembled WGS sequence"/>
</dbReference>
<dbReference type="OrthoDB" id="10250354at2759"/>
<dbReference type="InterPro" id="IPR036869">
    <property type="entry name" value="J_dom_sf"/>
</dbReference>
<reference evidence="3 4" key="1">
    <citation type="journal article" name="Sci. Rep.">
        <title>Genome-scale phylogenetic analyses confirm Olpidium as the closest living zoosporic fungus to the non-flagellated, terrestrial fungi.</title>
        <authorList>
            <person name="Chang Y."/>
            <person name="Rochon D."/>
            <person name="Sekimoto S."/>
            <person name="Wang Y."/>
            <person name="Chovatia M."/>
            <person name="Sandor L."/>
            <person name="Salamov A."/>
            <person name="Grigoriev I.V."/>
            <person name="Stajich J.E."/>
            <person name="Spatafora J.W."/>
        </authorList>
    </citation>
    <scope>NUCLEOTIDE SEQUENCE [LARGE SCALE GENOMIC DNA]</scope>
    <source>
        <strain evidence="3">S191</strain>
    </source>
</reference>
<name>A0A8H8A116_9FUNG</name>
<sequence length="191" mass="19581">MCPPAANAAPLASKAVVACSAAAVSAAVLGHAAKIPFRPPRCFGPAGAQVVVLRPFCAGARPPAAAGTGAADPYETLGVKRDASAGDIKKAYYNLAKKYHPDANKEKDAHERFVNIQQAYDFGHIGNFFVLHHVAVVSLLGGQVANGSTNPDGAAGGDQGGFPGGFGDFQRGGFENIQQEILNKMFGGGFG</sequence>
<proteinExistence type="predicted"/>
<dbReference type="Gene3D" id="1.10.287.110">
    <property type="entry name" value="DnaJ domain"/>
    <property type="match status" value="1"/>
</dbReference>
<dbReference type="PANTHER" id="PTHR43096:SF52">
    <property type="entry name" value="DNAJ HOMOLOG 1, MITOCHONDRIAL-RELATED"/>
    <property type="match status" value="1"/>
</dbReference>
<protein>
    <submittedName>
        <fullName evidence="3">DnaJ domain-containing protein</fullName>
    </submittedName>
</protein>
<dbReference type="GO" id="GO:0051082">
    <property type="term" value="F:unfolded protein binding"/>
    <property type="evidence" value="ECO:0007669"/>
    <property type="project" value="TreeGrafter"/>
</dbReference>
<keyword evidence="4" id="KW-1185">Reference proteome</keyword>
<dbReference type="Pfam" id="PF00226">
    <property type="entry name" value="DnaJ"/>
    <property type="match status" value="1"/>
</dbReference>
<dbReference type="CDD" id="cd06257">
    <property type="entry name" value="DnaJ"/>
    <property type="match status" value="1"/>
</dbReference>
<evidence type="ECO:0000259" key="2">
    <source>
        <dbReference type="PROSITE" id="PS50076"/>
    </source>
</evidence>
<feature type="domain" description="J" evidence="2">
    <location>
        <begin position="72"/>
        <end position="128"/>
    </location>
</feature>
<dbReference type="GO" id="GO:0005737">
    <property type="term" value="C:cytoplasm"/>
    <property type="evidence" value="ECO:0007669"/>
    <property type="project" value="TreeGrafter"/>
</dbReference>
<evidence type="ECO:0000313" key="3">
    <source>
        <dbReference type="EMBL" id="KAG5463015.1"/>
    </source>
</evidence>
<dbReference type="PROSITE" id="PS50076">
    <property type="entry name" value="DNAJ_2"/>
    <property type="match status" value="1"/>
</dbReference>
<dbReference type="PANTHER" id="PTHR43096">
    <property type="entry name" value="DNAJ HOMOLOG 1, MITOCHONDRIAL-RELATED"/>
    <property type="match status" value="1"/>
</dbReference>
<comment type="caution">
    <text evidence="3">The sequence shown here is derived from an EMBL/GenBank/DDBJ whole genome shotgun (WGS) entry which is preliminary data.</text>
</comment>
<gene>
    <name evidence="3" type="ORF">BJ554DRAFT_2366</name>
</gene>
<feature type="non-terminal residue" evidence="3">
    <location>
        <position position="191"/>
    </location>
</feature>